<evidence type="ECO:0000256" key="1">
    <source>
        <dbReference type="SAM" id="SignalP"/>
    </source>
</evidence>
<keyword evidence="3" id="KW-1185">Reference proteome</keyword>
<sequence length="179" mass="20139">MKQIWLTLLFTFSLVAYSQHAQASTEEPQQFKPSVALLVDYIDTRGDMFGVTIAAKHFDPDYADWGYYIGYAWGSEYDIDVPEPGEGYAKEYMWRFGLSYSLTQDLSVYAGATAFIYEENTTDNIVPLIVGAEPVWERERQKDWGAEVGLRYTIMNGFVIGAGYDTNSEAAVISIGVTM</sequence>
<dbReference type="EMBL" id="CP020472">
    <property type="protein sequence ID" value="ARD24318.1"/>
    <property type="molecule type" value="Genomic_DNA"/>
</dbReference>
<dbReference type="SUPFAM" id="SSF56925">
    <property type="entry name" value="OMPA-like"/>
    <property type="match status" value="1"/>
</dbReference>
<proteinExistence type="predicted"/>
<evidence type="ECO:0000313" key="3">
    <source>
        <dbReference type="Proteomes" id="UP000191820"/>
    </source>
</evidence>
<evidence type="ECO:0000313" key="2">
    <source>
        <dbReference type="EMBL" id="ARD24318.1"/>
    </source>
</evidence>
<protein>
    <recommendedName>
        <fullName evidence="4">Outer membrane protein beta-barrel domain-containing protein</fullName>
    </recommendedName>
</protein>
<keyword evidence="1" id="KW-0732">Signal</keyword>
<dbReference type="RefSeq" id="WP_080917223.1">
    <property type="nucleotide sequence ID" value="NZ_CP020472.1"/>
</dbReference>
<evidence type="ECO:0008006" key="4">
    <source>
        <dbReference type="Google" id="ProtNLM"/>
    </source>
</evidence>
<accession>A0ABN4YMP8</accession>
<gene>
    <name evidence="2" type="ORF">SJ2017_4090</name>
</gene>
<organism evidence="2 3">
    <name type="scientific">Shewanella japonica</name>
    <dbReference type="NCBI Taxonomy" id="93973"/>
    <lineage>
        <taxon>Bacteria</taxon>
        <taxon>Pseudomonadati</taxon>
        <taxon>Pseudomonadota</taxon>
        <taxon>Gammaproteobacteria</taxon>
        <taxon>Alteromonadales</taxon>
        <taxon>Shewanellaceae</taxon>
        <taxon>Shewanella</taxon>
    </lineage>
</organism>
<feature type="signal peptide" evidence="1">
    <location>
        <begin position="1"/>
        <end position="23"/>
    </location>
</feature>
<dbReference type="InterPro" id="IPR011250">
    <property type="entry name" value="OMP/PagP_B-barrel"/>
</dbReference>
<name>A0ABN4YMP8_9GAMM</name>
<dbReference type="Proteomes" id="UP000191820">
    <property type="component" value="Chromosome"/>
</dbReference>
<feature type="chain" id="PRO_5046259972" description="Outer membrane protein beta-barrel domain-containing protein" evidence="1">
    <location>
        <begin position="24"/>
        <end position="179"/>
    </location>
</feature>
<reference evidence="2 3" key="1">
    <citation type="submission" date="2017-03" db="EMBL/GenBank/DDBJ databases">
        <title>Genome sequencing of Shewanella japonica KCTC 22435.</title>
        <authorList>
            <person name="Kim K.M."/>
        </authorList>
    </citation>
    <scope>NUCLEOTIDE SEQUENCE [LARGE SCALE GENOMIC DNA]</scope>
    <source>
        <strain evidence="2 3">KCTC 22435</strain>
    </source>
</reference>